<proteinExistence type="predicted"/>
<dbReference type="AlphaFoldDB" id="A0A097F0L5"/>
<reference evidence="2" key="1">
    <citation type="journal article" date="2014" name="G3 (Bethesda)">
        <title>A recent global selective sweep on the age-1 phosphatidylinositol 3-OH kinase regulator of the insulin-like signaling pathway within Caenorhabditis remanei.</title>
        <authorList>
            <person name="Jovelin R."/>
            <person name="Comstock J.S."/>
            <person name="Cutter A.D."/>
            <person name="Phillips P.C."/>
        </authorList>
    </citation>
    <scope>NUCLEOTIDE SEQUENCE</scope>
    <source>
        <strain evidence="2">VX0002</strain>
    </source>
</reference>
<evidence type="ECO:0000313" key="2">
    <source>
        <dbReference type="EMBL" id="AIT15712.1"/>
    </source>
</evidence>
<dbReference type="EMBL" id="KF925571">
    <property type="protein sequence ID" value="AIT15712.1"/>
    <property type="molecule type" value="Genomic_DNA"/>
</dbReference>
<organism evidence="2">
    <name type="scientific">Caenorhabditis remanei</name>
    <name type="common">Caenorhabditis vulgaris</name>
    <dbReference type="NCBI Taxonomy" id="31234"/>
    <lineage>
        <taxon>Eukaryota</taxon>
        <taxon>Metazoa</taxon>
        <taxon>Ecdysozoa</taxon>
        <taxon>Nematoda</taxon>
        <taxon>Chromadorea</taxon>
        <taxon>Rhabditida</taxon>
        <taxon>Rhabditina</taxon>
        <taxon>Rhabditomorpha</taxon>
        <taxon>Rhabditoidea</taxon>
        <taxon>Rhabditidae</taxon>
        <taxon>Peloderinae</taxon>
        <taxon>Caenorhabditis</taxon>
    </lineage>
</organism>
<feature type="compositionally biased region" description="Low complexity" evidence="1">
    <location>
        <begin position="42"/>
        <end position="63"/>
    </location>
</feature>
<sequence>MEQSPQWQELLRPAQQRHVPLTHNFYEAFLRKNPGYNPNMETSSAPSTPNSSTSTGTSTKDSSIPTSTLKLGSNSSTSKLVNEIIESNKQLIEEAAMQKAASGVNVTTTQYSSLIPLSFDQEQFLQNHEATMAKKPNK</sequence>
<evidence type="ECO:0000256" key="1">
    <source>
        <dbReference type="SAM" id="MobiDB-lite"/>
    </source>
</evidence>
<feature type="compositionally biased region" description="Polar residues" evidence="1">
    <location>
        <begin position="64"/>
        <end position="78"/>
    </location>
</feature>
<protein>
    <submittedName>
        <fullName evidence="2">CRE01736</fullName>
    </submittedName>
</protein>
<feature type="region of interest" description="Disordered" evidence="1">
    <location>
        <begin position="31"/>
        <end position="78"/>
    </location>
</feature>
<name>A0A097F0L5_CAERE</name>
<gene>
    <name evidence="2" type="primary">CRE01736</name>
</gene>
<accession>A0A097F0L5</accession>